<dbReference type="SUPFAM" id="SSF55874">
    <property type="entry name" value="ATPase domain of HSP90 chaperone/DNA topoisomerase II/histidine kinase"/>
    <property type="match status" value="1"/>
</dbReference>
<evidence type="ECO:0000259" key="2">
    <source>
        <dbReference type="PROSITE" id="PS50112"/>
    </source>
</evidence>
<keyword evidence="5" id="KW-1185">Reference proteome</keyword>
<dbReference type="Proteomes" id="UP000007360">
    <property type="component" value="Unassembled WGS sequence"/>
</dbReference>
<dbReference type="InterPro" id="IPR011495">
    <property type="entry name" value="Sig_transdc_His_kin_sub2_dim/P"/>
</dbReference>
<evidence type="ECO:0000313" key="5">
    <source>
        <dbReference type="Proteomes" id="UP000007360"/>
    </source>
</evidence>
<organism evidence="4 5">
    <name type="scientific">Methanobacterium formicicum (strain DSM 3637 / PP1)</name>
    <dbReference type="NCBI Taxonomy" id="1204725"/>
    <lineage>
        <taxon>Archaea</taxon>
        <taxon>Methanobacteriati</taxon>
        <taxon>Methanobacteriota</taxon>
        <taxon>Methanomada group</taxon>
        <taxon>Methanobacteria</taxon>
        <taxon>Methanobacteriales</taxon>
        <taxon>Methanobacteriaceae</taxon>
        <taxon>Methanobacterium</taxon>
    </lineage>
</organism>
<dbReference type="PROSITE" id="PS50113">
    <property type="entry name" value="PAC"/>
    <property type="match status" value="2"/>
</dbReference>
<feature type="domain" description="Histidine kinase" evidence="1">
    <location>
        <begin position="821"/>
        <end position="1017"/>
    </location>
</feature>
<dbReference type="Gene3D" id="3.30.565.10">
    <property type="entry name" value="Histidine kinase-like ATPase, C-terminal domain"/>
    <property type="match status" value="1"/>
</dbReference>
<dbReference type="SUPFAM" id="SSF52172">
    <property type="entry name" value="CheY-like"/>
    <property type="match status" value="1"/>
</dbReference>
<dbReference type="NCBIfam" id="TIGR00229">
    <property type="entry name" value="sensory_box"/>
    <property type="match status" value="2"/>
</dbReference>
<dbReference type="Pfam" id="PF10114">
    <property type="entry name" value="PocR"/>
    <property type="match status" value="1"/>
</dbReference>
<reference evidence="4 5" key="1">
    <citation type="journal article" date="2012" name="J. Bacteriol.">
        <title>Draft genome sequence of Methanobacterium formicicum DSM 3637, an archaebacterium isolated from the methane producer amoeba Pelomyxa palustris.</title>
        <authorList>
            <person name="Gutierrez G."/>
        </authorList>
    </citation>
    <scope>NUCLEOTIDE SEQUENCE [LARGE SCALE GENOMIC DNA]</scope>
    <source>
        <strain evidence="5">DSM 3637 / PP1</strain>
    </source>
</reference>
<proteinExistence type="predicted"/>
<evidence type="ECO:0000259" key="1">
    <source>
        <dbReference type="PROSITE" id="PS50109"/>
    </source>
</evidence>
<dbReference type="OrthoDB" id="71385at2157"/>
<dbReference type="InterPro" id="IPR000014">
    <property type="entry name" value="PAS"/>
</dbReference>
<dbReference type="CDD" id="cd00130">
    <property type="entry name" value="PAS"/>
    <property type="match status" value="2"/>
</dbReference>
<dbReference type="EMBL" id="AMPO01000005">
    <property type="protein sequence ID" value="EKF85878.1"/>
    <property type="molecule type" value="Genomic_DNA"/>
</dbReference>
<dbReference type="InterPro" id="IPR005467">
    <property type="entry name" value="His_kinase_dom"/>
</dbReference>
<name>K2R030_METFP</name>
<dbReference type="InterPro" id="IPR000700">
    <property type="entry name" value="PAS-assoc_C"/>
</dbReference>
<dbReference type="SMART" id="SM00086">
    <property type="entry name" value="PAC"/>
    <property type="match status" value="2"/>
</dbReference>
<dbReference type="Gene3D" id="3.30.450.20">
    <property type="entry name" value="PAS domain"/>
    <property type="match status" value="3"/>
</dbReference>
<dbReference type="RefSeq" id="WP_004030770.1">
    <property type="nucleotide sequence ID" value="NZ_AMPO01000005.1"/>
</dbReference>
<dbReference type="InterPro" id="IPR001610">
    <property type="entry name" value="PAC"/>
</dbReference>
<dbReference type="SUPFAM" id="SSF55785">
    <property type="entry name" value="PYP-like sensor domain (PAS domain)"/>
    <property type="match status" value="2"/>
</dbReference>
<dbReference type="InterPro" id="IPR003594">
    <property type="entry name" value="HATPase_dom"/>
</dbReference>
<dbReference type="SMART" id="SM00091">
    <property type="entry name" value="PAS"/>
    <property type="match status" value="2"/>
</dbReference>
<dbReference type="InterPro" id="IPR011006">
    <property type="entry name" value="CheY-like_superfamily"/>
</dbReference>
<protein>
    <submittedName>
        <fullName evidence="4">Two-component hybrid sensor and regulator</fullName>
    </submittedName>
</protein>
<evidence type="ECO:0000259" key="3">
    <source>
        <dbReference type="PROSITE" id="PS50113"/>
    </source>
</evidence>
<comment type="caution">
    <text evidence="4">The sequence shown here is derived from an EMBL/GenBank/DDBJ whole genome shotgun (WGS) entry which is preliminary data.</text>
</comment>
<gene>
    <name evidence="4" type="ORF">A994_07350</name>
</gene>
<feature type="domain" description="PAC" evidence="3">
    <location>
        <begin position="379"/>
        <end position="429"/>
    </location>
</feature>
<dbReference type="PROSITE" id="PS50109">
    <property type="entry name" value="HIS_KIN"/>
    <property type="match status" value="1"/>
</dbReference>
<dbReference type="Pfam" id="PF13426">
    <property type="entry name" value="PAS_9"/>
    <property type="match status" value="2"/>
</dbReference>
<dbReference type="InterPro" id="IPR035965">
    <property type="entry name" value="PAS-like_dom_sf"/>
</dbReference>
<dbReference type="PANTHER" id="PTHR43065">
    <property type="entry name" value="SENSOR HISTIDINE KINASE"/>
    <property type="match status" value="1"/>
</dbReference>
<dbReference type="InterPro" id="IPR018771">
    <property type="entry name" value="PocR_dom"/>
</dbReference>
<dbReference type="AlphaFoldDB" id="K2R030"/>
<feature type="domain" description="PAC" evidence="3">
    <location>
        <begin position="240"/>
        <end position="292"/>
    </location>
</feature>
<sequence length="1022" mass="117311">MARILVNDNSSAARKLKDNLQIMGHQIIYTDFHGEKAAQKAEELKVDLFLMNIPSENFFQMESKNSINETILNSNTPIIPVIDLTKIMQSDYSPLKQVLASSHYGYLIKNDSEDYNLDYLKFAIELAIYKQGLITENNTTDNSVELDLKEDNSNLNKDNHLNDSSLNDELLKTFYDKIPLPYQSLNETGNFIEVNQAWLDTMGYSSEEVIGKWFGEFLAPDYVEMFKKEFPIFLSTGKFHSIELEMVKKDNSIINVFYEGKIEYYADGKFKKTQCIFKDITLSKKTEEALKESEEKFRTFIQQSLDGIVLLDEEGRVIEWNKGYEQISGIKKEEVLGKLFWEIKYQLTPPGRQTLNRLQHIMKLQLNALKTGEAPFLSKIHETEMIRPDGEIRYVEQLAFPIKTSTGYRIGYVTRDITQRKHMEEALEKRIVALSRPLDNAKEIKFQDLFNLKDIQEIQDLFAEATGVASIITKPDGTPITRPSKFCHLFDIMGKLEEDTGNPFKFDSLMGQNQLKGPIIKKCLNGSLWEAGANINVGGKHIANWLIGQVRDESSDPEQIRIYTQKIGADPAECIKAFLEIPVMSKKQFRKVSQVLFAFANQLSSLAYQNIQQTRFISERQQAEENLQKSLREKETLNQVITQLVGTSQTSEIYHIMGEAIKELLPSSYVIISGMTHDEKKINLVESFGFEKYLDEIRNILEIDLFKNKFPENLNGINNYFSGHLTESTEEVYNLAFRKMSPKTFRMIERVLNIGKVYNMGFYCNSHHYGGLSIALPKNQPLEHEETIETIVNQASMALQRSFAEKAIKESLEEKEVLLREIHHRVKNNMQIINSLLSLQSQHVEGEETMDVLKESQGRVRSMAMIHEKLYQSPNLTKIDFKDYIEKLASNLIYTYQVETRNIEQVFEVKDVEMNIDTAIPCGLIINELVTNSLKYAFPQSESNGNGIIKIELNQLEDQFKLVISDNGVGLPAHIQPENTETLGLQLVNSLVDQLEGTLEIDRIKGTKFTIIFSELNYKERI</sequence>
<dbReference type="SMART" id="SM00387">
    <property type="entry name" value="HATPase_c"/>
    <property type="match status" value="1"/>
</dbReference>
<dbReference type="Pfam" id="PF02518">
    <property type="entry name" value="HATPase_c"/>
    <property type="match status" value="1"/>
</dbReference>
<dbReference type="PATRIC" id="fig|1204725.3.peg.1478"/>
<accession>K2R030</accession>
<dbReference type="InterPro" id="IPR036890">
    <property type="entry name" value="HATPase_C_sf"/>
</dbReference>
<evidence type="ECO:0000313" key="4">
    <source>
        <dbReference type="EMBL" id="EKF85878.1"/>
    </source>
</evidence>
<dbReference type="Pfam" id="PF07568">
    <property type="entry name" value="HisKA_2"/>
    <property type="match status" value="1"/>
</dbReference>
<feature type="domain" description="PAS" evidence="2">
    <location>
        <begin position="167"/>
        <end position="237"/>
    </location>
</feature>
<feature type="domain" description="PAS" evidence="2">
    <location>
        <begin position="293"/>
        <end position="338"/>
    </location>
</feature>
<dbReference type="PANTHER" id="PTHR43065:SF23">
    <property type="entry name" value="SENSOR HISTIDINE KINASE PDTAS"/>
    <property type="match status" value="1"/>
</dbReference>
<dbReference type="PROSITE" id="PS50112">
    <property type="entry name" value="PAS"/>
    <property type="match status" value="2"/>
</dbReference>